<dbReference type="InterPro" id="IPR001851">
    <property type="entry name" value="ABC_transp_permease"/>
</dbReference>
<comment type="subcellular location">
    <subcellularLocation>
        <location evidence="1">Cell membrane</location>
        <topology evidence="1">Multi-pass membrane protein</topology>
    </subcellularLocation>
</comment>
<dbReference type="GO" id="GO:0005886">
    <property type="term" value="C:plasma membrane"/>
    <property type="evidence" value="ECO:0007669"/>
    <property type="project" value="UniProtKB-SubCell"/>
</dbReference>
<evidence type="ECO:0000313" key="7">
    <source>
        <dbReference type="EMBL" id="RRD91985.1"/>
    </source>
</evidence>
<keyword evidence="4 6" id="KW-1133">Transmembrane helix</keyword>
<dbReference type="EMBL" id="RQYF01000017">
    <property type="protein sequence ID" value="RRD91985.1"/>
    <property type="molecule type" value="Genomic_DNA"/>
</dbReference>
<keyword evidence="2" id="KW-1003">Cell membrane</keyword>
<dbReference type="RefSeq" id="WP_125238881.1">
    <property type="nucleotide sequence ID" value="NZ_RQYF01000017.1"/>
</dbReference>
<evidence type="ECO:0000256" key="2">
    <source>
        <dbReference type="ARBA" id="ARBA00022475"/>
    </source>
</evidence>
<evidence type="ECO:0000256" key="6">
    <source>
        <dbReference type="SAM" id="Phobius"/>
    </source>
</evidence>
<protein>
    <recommendedName>
        <fullName evidence="9">ABC transporter permease</fullName>
    </recommendedName>
</protein>
<dbReference type="AlphaFoldDB" id="A0A3P2AAL2"/>
<gene>
    <name evidence="7" type="ORF">EII33_05670</name>
</gene>
<feature type="transmembrane region" description="Helical" evidence="6">
    <location>
        <begin position="6"/>
        <end position="25"/>
    </location>
</feature>
<feature type="transmembrane region" description="Helical" evidence="6">
    <location>
        <begin position="86"/>
        <end position="105"/>
    </location>
</feature>
<dbReference type="Pfam" id="PF02653">
    <property type="entry name" value="BPD_transp_2"/>
    <property type="match status" value="1"/>
</dbReference>
<dbReference type="PANTHER" id="PTHR32196">
    <property type="entry name" value="ABC TRANSPORTER PERMEASE PROTEIN YPHD-RELATED-RELATED"/>
    <property type="match status" value="1"/>
</dbReference>
<keyword evidence="5 6" id="KW-0472">Membrane</keyword>
<evidence type="ECO:0000256" key="1">
    <source>
        <dbReference type="ARBA" id="ARBA00004651"/>
    </source>
</evidence>
<feature type="transmembrane region" description="Helical" evidence="6">
    <location>
        <begin position="230"/>
        <end position="250"/>
    </location>
</feature>
<feature type="transmembrane region" description="Helical" evidence="6">
    <location>
        <begin position="125"/>
        <end position="145"/>
    </location>
</feature>
<keyword evidence="3 6" id="KW-0812">Transmembrane</keyword>
<sequence>MEVLTIPLQESLIYMLAVYGIYIMFKTLKFPDISVDNVFSLGSIAGAFLLTNTSSLFLSLSGTFLVGFFTGAFTAILFYCIKIPKLFAGIITYTILFSINLKFFGKPNISLGNYLTLSDQESFGFILIVDIVILGTLLWFLRTILGKNLVSVGTNPNVLKEFGTSYPLLLIIGMGICGALISVSGFLTSLYFKFSDISLGIGVLINSVAAIILSQFIVSTYKLKYEKLCVLIGVFLYNFILYFVISYMSFGLFDHTDYKLISGIVITLFFVFNKKSVKEIVTF</sequence>
<proteinExistence type="predicted"/>
<organism evidence="7 8">
    <name type="scientific">Prevotella heparinolytica</name>
    <dbReference type="NCBI Taxonomy" id="28113"/>
    <lineage>
        <taxon>Bacteria</taxon>
        <taxon>Pseudomonadati</taxon>
        <taxon>Bacteroidota</taxon>
        <taxon>Bacteroidia</taxon>
        <taxon>Bacteroidales</taxon>
        <taxon>Bacteroidaceae</taxon>
        <taxon>Bacteroides</taxon>
    </lineage>
</organism>
<evidence type="ECO:0000256" key="5">
    <source>
        <dbReference type="ARBA" id="ARBA00023136"/>
    </source>
</evidence>
<dbReference type="PANTHER" id="PTHR32196:SF69">
    <property type="entry name" value="BRANCHED-CHAIN AMINO ACID TRANSPORT SYSTEM, PERMEASE PROTEIN"/>
    <property type="match status" value="1"/>
</dbReference>
<evidence type="ECO:0000313" key="8">
    <source>
        <dbReference type="Proteomes" id="UP000279562"/>
    </source>
</evidence>
<feature type="transmembrane region" description="Helical" evidence="6">
    <location>
        <begin position="166"/>
        <end position="191"/>
    </location>
</feature>
<feature type="transmembrane region" description="Helical" evidence="6">
    <location>
        <begin position="64"/>
        <end position="81"/>
    </location>
</feature>
<name>A0A3P2AAL2_9BACE</name>
<comment type="caution">
    <text evidence="7">The sequence shown here is derived from an EMBL/GenBank/DDBJ whole genome shotgun (WGS) entry which is preliminary data.</text>
</comment>
<feature type="transmembrane region" description="Helical" evidence="6">
    <location>
        <begin position="197"/>
        <end position="218"/>
    </location>
</feature>
<accession>A0A3P2AAL2</accession>
<evidence type="ECO:0008006" key="9">
    <source>
        <dbReference type="Google" id="ProtNLM"/>
    </source>
</evidence>
<evidence type="ECO:0000256" key="3">
    <source>
        <dbReference type="ARBA" id="ARBA00022692"/>
    </source>
</evidence>
<feature type="transmembrane region" description="Helical" evidence="6">
    <location>
        <begin position="256"/>
        <end position="273"/>
    </location>
</feature>
<dbReference type="Proteomes" id="UP000279562">
    <property type="component" value="Unassembled WGS sequence"/>
</dbReference>
<evidence type="ECO:0000256" key="4">
    <source>
        <dbReference type="ARBA" id="ARBA00022989"/>
    </source>
</evidence>
<keyword evidence="8" id="KW-1185">Reference proteome</keyword>
<reference evidence="7 8" key="1">
    <citation type="submission" date="2018-11" db="EMBL/GenBank/DDBJ databases">
        <title>Genomes From Bacteria Associated with the Canine Oral Cavity: a Test Case for Automated Genome-Based Taxonomic Assignment.</title>
        <authorList>
            <person name="Coil D.A."/>
            <person name="Jospin G."/>
            <person name="Darling A.E."/>
            <person name="Wallis C."/>
            <person name="Davis I.J."/>
            <person name="Harris S."/>
            <person name="Eisen J.A."/>
            <person name="Holcombe L.J."/>
            <person name="O'Flynn C."/>
        </authorList>
    </citation>
    <scope>NUCLEOTIDE SEQUENCE [LARGE SCALE GENOMIC DNA]</scope>
    <source>
        <strain evidence="7 8">OH1047_COT-310</strain>
    </source>
</reference>
<dbReference type="GO" id="GO:0022857">
    <property type="term" value="F:transmembrane transporter activity"/>
    <property type="evidence" value="ECO:0007669"/>
    <property type="project" value="InterPro"/>
</dbReference>